<dbReference type="GeneID" id="41999210"/>
<proteinExistence type="predicted"/>
<sequence>MPKKLLQQESIFDPLEKYHLSHGEYHYILLKRINVISFETFEFESQFLFFENFMRYIPGTSTRSEIFNAMDDIKIIIDLIYEEHKDIEQYYAGHSIQYHMDYLLEMSINTDA</sequence>
<gene>
    <name evidence="1" type="ORF">FIESC28_09779</name>
</gene>
<dbReference type="AlphaFoldDB" id="A0A366QXI3"/>
<dbReference type="Proteomes" id="UP000253153">
    <property type="component" value="Unassembled WGS sequence"/>
</dbReference>
<reference evidence="1 2" key="1">
    <citation type="submission" date="2018-06" db="EMBL/GenBank/DDBJ databases">
        <title>Fusarium incarnatum-equiseti species complex species 28.</title>
        <authorList>
            <person name="Gardiner D.M."/>
        </authorList>
    </citation>
    <scope>NUCLEOTIDE SEQUENCE [LARGE SCALE GENOMIC DNA]</scope>
    <source>
        <strain evidence="1 2">FIESC_28</strain>
    </source>
</reference>
<accession>A0A366QXI3</accession>
<evidence type="ECO:0000313" key="1">
    <source>
        <dbReference type="EMBL" id="RBR09609.1"/>
    </source>
</evidence>
<evidence type="ECO:0000313" key="2">
    <source>
        <dbReference type="Proteomes" id="UP000253153"/>
    </source>
</evidence>
<dbReference type="RefSeq" id="XP_031012017.1">
    <property type="nucleotide sequence ID" value="XM_031163914.1"/>
</dbReference>
<comment type="caution">
    <text evidence="1">The sequence shown here is derived from an EMBL/GenBank/DDBJ whole genome shotgun (WGS) entry which is preliminary data.</text>
</comment>
<name>A0A366QXI3_9HYPO</name>
<organism evidence="1 2">
    <name type="scientific">Fusarium coffeatum</name>
    <dbReference type="NCBI Taxonomy" id="231269"/>
    <lineage>
        <taxon>Eukaryota</taxon>
        <taxon>Fungi</taxon>
        <taxon>Dikarya</taxon>
        <taxon>Ascomycota</taxon>
        <taxon>Pezizomycotina</taxon>
        <taxon>Sordariomycetes</taxon>
        <taxon>Hypocreomycetidae</taxon>
        <taxon>Hypocreales</taxon>
        <taxon>Nectriaceae</taxon>
        <taxon>Fusarium</taxon>
        <taxon>Fusarium incarnatum-equiseti species complex</taxon>
    </lineage>
</organism>
<dbReference type="EMBL" id="QKXC01000259">
    <property type="protein sequence ID" value="RBR09609.1"/>
    <property type="molecule type" value="Genomic_DNA"/>
</dbReference>
<protein>
    <submittedName>
        <fullName evidence="1">Uncharacterized protein</fullName>
    </submittedName>
</protein>
<keyword evidence="2" id="KW-1185">Reference proteome</keyword>